<sequence>MERKLRKFALLLGVGTLLMTSTVAARADDDGGLWMRLNVGPLHPWIAPPPPVARPPVRYYRPAWGYQPRYWQRRDERRDWRRREWREHHRWDRDWRHGDDYEYDDGRPYSGYRY</sequence>
<dbReference type="RefSeq" id="WP_070073109.1">
    <property type="nucleotide sequence ID" value="NZ_CP017448.1"/>
</dbReference>
<dbReference type="KEGG" id="aaeo:BJI67_11250"/>
<proteinExistence type="predicted"/>
<evidence type="ECO:0000313" key="2">
    <source>
        <dbReference type="EMBL" id="AOV17561.1"/>
    </source>
</evidence>
<organism evidence="2 3">
    <name type="scientific">Acidihalobacter aeolianus</name>
    <dbReference type="NCBI Taxonomy" id="2792603"/>
    <lineage>
        <taxon>Bacteria</taxon>
        <taxon>Pseudomonadati</taxon>
        <taxon>Pseudomonadota</taxon>
        <taxon>Gammaproteobacteria</taxon>
        <taxon>Chromatiales</taxon>
        <taxon>Ectothiorhodospiraceae</taxon>
        <taxon>Acidihalobacter</taxon>
    </lineage>
</organism>
<feature type="chain" id="PRO_5009109867" evidence="1">
    <location>
        <begin position="28"/>
        <end position="114"/>
    </location>
</feature>
<dbReference type="Proteomes" id="UP000095342">
    <property type="component" value="Chromosome"/>
</dbReference>
<reference evidence="2 3" key="1">
    <citation type="submission" date="2016-09" db="EMBL/GenBank/DDBJ databases">
        <title>Acidihalobacter prosperus V6 (DSM14174).</title>
        <authorList>
            <person name="Khaleque H.N."/>
            <person name="Ramsay J.P."/>
            <person name="Murphy R.J.T."/>
            <person name="Kaksonen A.H."/>
            <person name="Boxall N.J."/>
            <person name="Watkin E.L.J."/>
        </authorList>
    </citation>
    <scope>NUCLEOTIDE SEQUENCE [LARGE SCALE GENOMIC DNA]</scope>
    <source>
        <strain evidence="2 3">V6</strain>
    </source>
</reference>
<dbReference type="EMBL" id="CP017448">
    <property type="protein sequence ID" value="AOV17561.1"/>
    <property type="molecule type" value="Genomic_DNA"/>
</dbReference>
<accession>A0A1D8K9F0</accession>
<feature type="signal peptide" evidence="1">
    <location>
        <begin position="1"/>
        <end position="27"/>
    </location>
</feature>
<evidence type="ECO:0000256" key="1">
    <source>
        <dbReference type="SAM" id="SignalP"/>
    </source>
</evidence>
<protein>
    <submittedName>
        <fullName evidence="2">Uncharacterized protein</fullName>
    </submittedName>
</protein>
<evidence type="ECO:0000313" key="3">
    <source>
        <dbReference type="Proteomes" id="UP000095342"/>
    </source>
</evidence>
<dbReference type="AlphaFoldDB" id="A0A1D8K9F0"/>
<name>A0A1D8K9F0_9GAMM</name>
<keyword evidence="3" id="KW-1185">Reference proteome</keyword>
<gene>
    <name evidence="2" type="ORF">BJI67_11250</name>
</gene>
<keyword evidence="1" id="KW-0732">Signal</keyword>